<keyword evidence="3" id="KW-1185">Reference proteome</keyword>
<dbReference type="Gene3D" id="1.25.40.340">
    <property type="match status" value="1"/>
</dbReference>
<dbReference type="Pfam" id="PF21645">
    <property type="entry name" value="FakA-like_M"/>
    <property type="match status" value="1"/>
</dbReference>
<keyword evidence="2" id="KW-0418">Kinase</keyword>
<dbReference type="InterPro" id="IPR036117">
    <property type="entry name" value="DhaL_dom_sf"/>
</dbReference>
<dbReference type="EMBL" id="AP019307">
    <property type="protein sequence ID" value="BBH18187.1"/>
    <property type="molecule type" value="Genomic_DNA"/>
</dbReference>
<evidence type="ECO:0000259" key="1">
    <source>
        <dbReference type="PROSITE" id="PS51480"/>
    </source>
</evidence>
<dbReference type="AlphaFoldDB" id="A0A3G9IGQ0"/>
<name>A0A3G9IGQ0_9ACTN</name>
<evidence type="ECO:0000313" key="3">
    <source>
        <dbReference type="Proteomes" id="UP000271573"/>
    </source>
</evidence>
<dbReference type="SMART" id="SM01120">
    <property type="entry name" value="Dak2"/>
    <property type="match status" value="1"/>
</dbReference>
<feature type="domain" description="DhaL" evidence="1">
    <location>
        <begin position="5"/>
        <end position="200"/>
    </location>
</feature>
<gene>
    <name evidence="2" type="ORF">Back2_24740</name>
</gene>
<dbReference type="SMART" id="SM01121">
    <property type="entry name" value="Dak1_2"/>
    <property type="match status" value="1"/>
</dbReference>
<dbReference type="InterPro" id="IPR048394">
    <property type="entry name" value="FakA-like_M"/>
</dbReference>
<dbReference type="KEGG" id="nbe:Back2_24740"/>
<dbReference type="OrthoDB" id="9760324at2"/>
<protein>
    <submittedName>
        <fullName evidence="2">Dihydroxyacetone kinase</fullName>
    </submittedName>
</protein>
<organism evidence="2 3">
    <name type="scientific">Nocardioides baekrokdamisoli</name>
    <dbReference type="NCBI Taxonomy" id="1804624"/>
    <lineage>
        <taxon>Bacteria</taxon>
        <taxon>Bacillati</taxon>
        <taxon>Actinomycetota</taxon>
        <taxon>Actinomycetes</taxon>
        <taxon>Propionibacteriales</taxon>
        <taxon>Nocardioidaceae</taxon>
        <taxon>Nocardioides</taxon>
    </lineage>
</organism>
<dbReference type="NCBIfam" id="TIGR03599">
    <property type="entry name" value="YloV"/>
    <property type="match status" value="1"/>
</dbReference>
<dbReference type="InterPro" id="IPR050270">
    <property type="entry name" value="DegV_domain_contain"/>
</dbReference>
<dbReference type="GO" id="GO:0006071">
    <property type="term" value="P:glycerol metabolic process"/>
    <property type="evidence" value="ECO:0007669"/>
    <property type="project" value="InterPro"/>
</dbReference>
<dbReference type="PANTHER" id="PTHR33434:SF4">
    <property type="entry name" value="PHOSPHATASE PROTEIN"/>
    <property type="match status" value="1"/>
</dbReference>
<evidence type="ECO:0000313" key="2">
    <source>
        <dbReference type="EMBL" id="BBH18187.1"/>
    </source>
</evidence>
<dbReference type="InterPro" id="IPR019986">
    <property type="entry name" value="YloV-like"/>
</dbReference>
<reference evidence="2 3" key="1">
    <citation type="submission" date="2018-11" db="EMBL/GenBank/DDBJ databases">
        <title>Complete genome sequence of Nocardioides baekrokdamisoli strain KCTC 39748.</title>
        <authorList>
            <person name="Kang S.W."/>
            <person name="Lee K.C."/>
            <person name="Kim K.K."/>
            <person name="Kim J.S."/>
            <person name="Kim D.S."/>
            <person name="Ko S.H."/>
            <person name="Yang S.H."/>
            <person name="Shin Y.K."/>
            <person name="Lee J.S."/>
        </authorList>
    </citation>
    <scope>NUCLEOTIDE SEQUENCE [LARGE SCALE GENOMIC DNA]</scope>
    <source>
        <strain evidence="2 3">KCTC 39748</strain>
    </source>
</reference>
<dbReference type="PROSITE" id="PS51480">
    <property type="entry name" value="DHAL"/>
    <property type="match status" value="1"/>
</dbReference>
<sequence length="524" mass="53296">MIDADLFLRFADLAVQGLAEAREEINGLNVFPVPDADTGTNMYLTMTAARDAAYAVDRTDLVAVARALATGALTGARGNSGVITAQIMGAVVRHIADASPADAYAGVVATALNSAAEAAYAAVGDPQEGTMLTVWREAARAGAATATGPGVHTADVVAAAVVAAREALLHTPEQLEVLRTAGVVDAGGRGACVVLEAAEQALTGRKREPVRFRVARPVAAQDEPTSGPAYEVMYLLDAGDDAIGPLKTALTPLGDSLVVVGAEGLWNVHVHVDDAGAAIEAGMAAGRPHRIKITHFGPQQVAPVRQGRAVVAVSVGAGLTELMRESGATVLEGRGQSSANILAAIRATGAAEVILLPNDEDSLANAEIAASAAEIDDEIKVAVIPTRSQVQGLAALAVHDPQRSFDKDVLAVATTASQVRRGGVTIATLKAFTSAGPCEVGDVLGAIGGDFVVVGSDLVAIAIEVVGRLVGGGGELVTLVTGAKDPEGTLAAAVTTWLAETHPAIEAITYDGGQERYPLLIAVE</sequence>
<dbReference type="InterPro" id="IPR033470">
    <property type="entry name" value="FakA-like_C"/>
</dbReference>
<dbReference type="InterPro" id="IPR004007">
    <property type="entry name" value="DhaL_dom"/>
</dbReference>
<proteinExistence type="predicted"/>
<dbReference type="GO" id="GO:0004371">
    <property type="term" value="F:glycerone kinase activity"/>
    <property type="evidence" value="ECO:0007669"/>
    <property type="project" value="InterPro"/>
</dbReference>
<dbReference type="Pfam" id="PF02734">
    <property type="entry name" value="Dak2"/>
    <property type="match status" value="1"/>
</dbReference>
<accession>A0A3G9IGQ0</accession>
<keyword evidence="2" id="KW-0808">Transferase</keyword>
<dbReference type="SUPFAM" id="SSF101473">
    <property type="entry name" value="DhaL-like"/>
    <property type="match status" value="1"/>
</dbReference>
<dbReference type="RefSeq" id="WP_125569527.1">
    <property type="nucleotide sequence ID" value="NZ_AP019307.1"/>
</dbReference>
<dbReference type="PANTHER" id="PTHR33434">
    <property type="entry name" value="DEGV DOMAIN-CONTAINING PROTEIN DR_1986-RELATED"/>
    <property type="match status" value="1"/>
</dbReference>
<dbReference type="Pfam" id="PF13684">
    <property type="entry name" value="FakA-like_C"/>
    <property type="match status" value="1"/>
</dbReference>
<dbReference type="Proteomes" id="UP000271573">
    <property type="component" value="Chromosome"/>
</dbReference>